<accession>A0A1H0G244</accession>
<protein>
    <submittedName>
        <fullName evidence="3">Phospholipid/cholesterol/gamma-HCH transport system substrate-binding protein</fullName>
    </submittedName>
</protein>
<dbReference type="PANTHER" id="PTHR33371">
    <property type="entry name" value="INTERMEMBRANE PHOSPHOLIPID TRANSPORT SYSTEM BINDING PROTEIN MLAD-RELATED"/>
    <property type="match status" value="1"/>
</dbReference>
<evidence type="ECO:0000313" key="3">
    <source>
        <dbReference type="EMBL" id="SDO00901.1"/>
    </source>
</evidence>
<evidence type="ECO:0000259" key="2">
    <source>
        <dbReference type="Pfam" id="PF11887"/>
    </source>
</evidence>
<dbReference type="InterPro" id="IPR005693">
    <property type="entry name" value="Mce"/>
</dbReference>
<dbReference type="InterPro" id="IPR003399">
    <property type="entry name" value="Mce/MlaD"/>
</dbReference>
<organism evidence="3 4">
    <name type="scientific">Nocardioides szechwanensis</name>
    <dbReference type="NCBI Taxonomy" id="1005944"/>
    <lineage>
        <taxon>Bacteria</taxon>
        <taxon>Bacillati</taxon>
        <taxon>Actinomycetota</taxon>
        <taxon>Actinomycetes</taxon>
        <taxon>Propionibacteriales</taxon>
        <taxon>Nocardioidaceae</taxon>
        <taxon>Nocardioides</taxon>
    </lineage>
</organism>
<sequence>MRGLVRNPGPVIGVLLFALVSVVLTSMVGRTLSQGTDGETLRVHAEFSDAAGLRVGDDVRIAGVRVGRVSETRLVGEVALVTIDVERTQELDAGTLASIDYLNLMGQRYVALSPGAAGQRPLRDGETIPLERTSPALDLTALFNAFKPLFDNLDGADVNQLAGNLVQTLQGQGPTLRDLLRQTAVLTGNIAERDEVISQVVDNVSLVLETTAGHRKQIATLITDLGDLTHGLAQDRDAIGASMDSIQELTSLADGLLDDTGTAITRDIAGLRTFTAFLAANTVALRDGISGLPTQLALYIKTLSYGSFLNVYICNLDLKTTGSPPLDFPPGDRHTERCR</sequence>
<proteinExistence type="predicted"/>
<dbReference type="GO" id="GO:0051701">
    <property type="term" value="P:biological process involved in interaction with host"/>
    <property type="evidence" value="ECO:0007669"/>
    <property type="project" value="TreeGrafter"/>
</dbReference>
<dbReference type="Proteomes" id="UP000199004">
    <property type="component" value="Unassembled WGS sequence"/>
</dbReference>
<dbReference type="EMBL" id="FNIC01000005">
    <property type="protein sequence ID" value="SDO00901.1"/>
    <property type="molecule type" value="Genomic_DNA"/>
</dbReference>
<keyword evidence="4" id="KW-1185">Reference proteome</keyword>
<name>A0A1H0G244_9ACTN</name>
<feature type="domain" description="Mce/MlaD" evidence="1">
    <location>
        <begin position="40"/>
        <end position="115"/>
    </location>
</feature>
<dbReference type="STRING" id="1005944.SAMN05192576_3227"/>
<dbReference type="InterPro" id="IPR052336">
    <property type="entry name" value="MlaD_Phospholipid_Transporter"/>
</dbReference>
<dbReference type="OrthoDB" id="338143at2"/>
<evidence type="ECO:0000313" key="4">
    <source>
        <dbReference type="Proteomes" id="UP000199004"/>
    </source>
</evidence>
<feature type="domain" description="Mammalian cell entry C-terminal" evidence="2">
    <location>
        <begin position="119"/>
        <end position="292"/>
    </location>
</feature>
<gene>
    <name evidence="3" type="ORF">SAMN05192576_3227</name>
</gene>
<dbReference type="NCBIfam" id="TIGR00996">
    <property type="entry name" value="Mtu_fam_mce"/>
    <property type="match status" value="1"/>
</dbReference>
<reference evidence="3 4" key="1">
    <citation type="submission" date="2016-10" db="EMBL/GenBank/DDBJ databases">
        <authorList>
            <person name="de Groot N.N."/>
        </authorList>
    </citation>
    <scope>NUCLEOTIDE SEQUENCE [LARGE SCALE GENOMIC DNA]</scope>
    <source>
        <strain evidence="3 4">CGMCC 1.11147</strain>
    </source>
</reference>
<dbReference type="Pfam" id="PF02470">
    <property type="entry name" value="MlaD"/>
    <property type="match status" value="1"/>
</dbReference>
<evidence type="ECO:0000259" key="1">
    <source>
        <dbReference type="Pfam" id="PF02470"/>
    </source>
</evidence>
<dbReference type="InterPro" id="IPR024516">
    <property type="entry name" value="Mce_C"/>
</dbReference>
<dbReference type="AlphaFoldDB" id="A0A1H0G244"/>
<dbReference type="PANTHER" id="PTHR33371:SF17">
    <property type="entry name" value="MCE-FAMILY PROTEIN MCE1B"/>
    <property type="match status" value="1"/>
</dbReference>
<dbReference type="GO" id="GO:0005576">
    <property type="term" value="C:extracellular region"/>
    <property type="evidence" value="ECO:0007669"/>
    <property type="project" value="TreeGrafter"/>
</dbReference>
<dbReference type="Pfam" id="PF11887">
    <property type="entry name" value="Mce4_CUP1"/>
    <property type="match status" value="1"/>
</dbReference>